<name>A0A2G5UDN7_9PELO</name>
<protein>
    <submittedName>
        <fullName evidence="1">Uncharacterized protein</fullName>
    </submittedName>
</protein>
<proteinExistence type="predicted"/>
<sequence>MSDRRQHVVSVAPLLRPQILKAHNTKTTLKCLFLQLPKFQKVLKKLLIPKSRKQIKCECNKWISDLLNCFRF</sequence>
<reference evidence="2" key="1">
    <citation type="submission" date="2017-10" db="EMBL/GenBank/DDBJ databases">
        <title>Rapid genome shrinkage in a self-fertile nematode reveals novel sperm competition proteins.</title>
        <authorList>
            <person name="Yin D."/>
            <person name="Schwarz E.M."/>
            <person name="Thomas C.G."/>
            <person name="Felde R.L."/>
            <person name="Korf I.F."/>
            <person name="Cutter A.D."/>
            <person name="Schartner C.M."/>
            <person name="Ralston E.J."/>
            <person name="Meyer B.J."/>
            <person name="Haag E.S."/>
        </authorList>
    </citation>
    <scope>NUCLEOTIDE SEQUENCE [LARGE SCALE GENOMIC DNA]</scope>
    <source>
        <strain evidence="2">JU1422</strain>
    </source>
</reference>
<gene>
    <name evidence="1" type="primary">Cnig_chr_IV.g16086</name>
    <name evidence="1" type="ORF">B9Z55_016086</name>
</gene>
<dbReference type="EMBL" id="PDUG01000004">
    <property type="protein sequence ID" value="PIC37461.1"/>
    <property type="molecule type" value="Genomic_DNA"/>
</dbReference>
<dbReference type="AlphaFoldDB" id="A0A2G5UDN7"/>
<keyword evidence="2" id="KW-1185">Reference proteome</keyword>
<evidence type="ECO:0000313" key="2">
    <source>
        <dbReference type="Proteomes" id="UP000230233"/>
    </source>
</evidence>
<dbReference type="Proteomes" id="UP000230233">
    <property type="component" value="Chromosome IV"/>
</dbReference>
<organism evidence="1 2">
    <name type="scientific">Caenorhabditis nigoni</name>
    <dbReference type="NCBI Taxonomy" id="1611254"/>
    <lineage>
        <taxon>Eukaryota</taxon>
        <taxon>Metazoa</taxon>
        <taxon>Ecdysozoa</taxon>
        <taxon>Nematoda</taxon>
        <taxon>Chromadorea</taxon>
        <taxon>Rhabditida</taxon>
        <taxon>Rhabditina</taxon>
        <taxon>Rhabditomorpha</taxon>
        <taxon>Rhabditoidea</taxon>
        <taxon>Rhabditidae</taxon>
        <taxon>Peloderinae</taxon>
        <taxon>Caenorhabditis</taxon>
    </lineage>
</organism>
<comment type="caution">
    <text evidence="1">The sequence shown here is derived from an EMBL/GenBank/DDBJ whole genome shotgun (WGS) entry which is preliminary data.</text>
</comment>
<accession>A0A2G5UDN7</accession>
<evidence type="ECO:0000313" key="1">
    <source>
        <dbReference type="EMBL" id="PIC37461.1"/>
    </source>
</evidence>